<keyword evidence="8 18" id="KW-0808">Transferase</keyword>
<dbReference type="Gene3D" id="3.20.20.60">
    <property type="entry name" value="Phosphoenolpyruvate-binding domains"/>
    <property type="match status" value="1"/>
</dbReference>
<dbReference type="GO" id="GO:0000287">
    <property type="term" value="F:magnesium ion binding"/>
    <property type="evidence" value="ECO:0007669"/>
    <property type="project" value="UniProtKB-UniRule"/>
</dbReference>
<evidence type="ECO:0000256" key="2">
    <source>
        <dbReference type="ARBA" id="ARBA00001958"/>
    </source>
</evidence>
<evidence type="ECO:0000256" key="18">
    <source>
        <dbReference type="RuleBase" id="RU000504"/>
    </source>
</evidence>
<dbReference type="Pfam" id="PF02887">
    <property type="entry name" value="PK_C"/>
    <property type="match status" value="1"/>
</dbReference>
<dbReference type="InterPro" id="IPR015793">
    <property type="entry name" value="Pyrv_Knase_brl"/>
</dbReference>
<evidence type="ECO:0000256" key="9">
    <source>
        <dbReference type="ARBA" id="ARBA00022723"/>
    </source>
</evidence>
<evidence type="ECO:0000256" key="5">
    <source>
        <dbReference type="ARBA" id="ARBA00008663"/>
    </source>
</evidence>
<dbReference type="Proteomes" id="UP000017938">
    <property type="component" value="Unassembled WGS sequence"/>
</dbReference>
<dbReference type="Gene3D" id="3.40.1380.20">
    <property type="entry name" value="Pyruvate kinase, C-terminal domain"/>
    <property type="match status" value="1"/>
</dbReference>
<dbReference type="Pfam" id="PF00224">
    <property type="entry name" value="PK"/>
    <property type="match status" value="1"/>
</dbReference>
<comment type="catalytic activity">
    <reaction evidence="18">
        <text>pyruvate + ATP = phosphoenolpyruvate + ADP + H(+)</text>
        <dbReference type="Rhea" id="RHEA:18157"/>
        <dbReference type="ChEBI" id="CHEBI:15361"/>
        <dbReference type="ChEBI" id="CHEBI:15378"/>
        <dbReference type="ChEBI" id="CHEBI:30616"/>
        <dbReference type="ChEBI" id="CHEBI:58702"/>
        <dbReference type="ChEBI" id="CHEBI:456216"/>
        <dbReference type="EC" id="2.7.1.40"/>
    </reaction>
</comment>
<evidence type="ECO:0000256" key="11">
    <source>
        <dbReference type="ARBA" id="ARBA00022777"/>
    </source>
</evidence>
<dbReference type="NCBIfam" id="TIGR01064">
    <property type="entry name" value="pyruv_kin"/>
    <property type="match status" value="1"/>
</dbReference>
<evidence type="ECO:0000256" key="4">
    <source>
        <dbReference type="ARBA" id="ARBA00006237"/>
    </source>
</evidence>
<dbReference type="FunFam" id="3.20.20.60:FF:000025">
    <property type="entry name" value="Pyruvate kinase"/>
    <property type="match status" value="1"/>
</dbReference>
<dbReference type="InterPro" id="IPR040442">
    <property type="entry name" value="Pyrv_kinase-like_dom_sf"/>
</dbReference>
<dbReference type="NCBIfam" id="NF004978">
    <property type="entry name" value="PRK06354.1"/>
    <property type="match status" value="1"/>
</dbReference>
<evidence type="ECO:0000256" key="17">
    <source>
        <dbReference type="NCBIfam" id="TIGR01064"/>
    </source>
</evidence>
<keyword evidence="15 18" id="KW-0324">Glycolysis</keyword>
<dbReference type="NCBIfam" id="NF004491">
    <property type="entry name" value="PRK05826.1"/>
    <property type="match status" value="1"/>
</dbReference>
<dbReference type="FunFam" id="2.40.33.10:FF:000001">
    <property type="entry name" value="Pyruvate kinase"/>
    <property type="match status" value="1"/>
</dbReference>
<dbReference type="PANTHER" id="PTHR11817">
    <property type="entry name" value="PYRUVATE KINASE"/>
    <property type="match status" value="1"/>
</dbReference>
<dbReference type="SUPFAM" id="SSF52935">
    <property type="entry name" value="PK C-terminal domain-like"/>
    <property type="match status" value="1"/>
</dbReference>
<dbReference type="PRINTS" id="PR01050">
    <property type="entry name" value="PYRUVTKNASE"/>
</dbReference>
<keyword evidence="14" id="KW-0630">Potassium</keyword>
<dbReference type="Gene3D" id="2.40.33.10">
    <property type="entry name" value="PK beta-barrel domain-like"/>
    <property type="match status" value="1"/>
</dbReference>
<dbReference type="InterPro" id="IPR001697">
    <property type="entry name" value="Pyr_Knase"/>
</dbReference>
<keyword evidence="12" id="KW-0067">ATP-binding</keyword>
<evidence type="ECO:0000256" key="14">
    <source>
        <dbReference type="ARBA" id="ARBA00022958"/>
    </source>
</evidence>
<evidence type="ECO:0000313" key="25">
    <source>
        <dbReference type="Proteomes" id="UP001139365"/>
    </source>
</evidence>
<comment type="similarity">
    <text evidence="5 18">Belongs to the pyruvate kinase family.</text>
</comment>
<comment type="caution">
    <text evidence="22">The sequence shown here is derived from an EMBL/GenBank/DDBJ whole genome shotgun (WGS) entry which is preliminary data.</text>
</comment>
<keyword evidence="16 22" id="KW-0670">Pyruvate</keyword>
<dbReference type="InterPro" id="IPR036637">
    <property type="entry name" value="Phosphohistidine_dom_sf"/>
</dbReference>
<feature type="domain" description="Pyruvate kinase barrel" evidence="19">
    <location>
        <begin position="1"/>
        <end position="323"/>
    </location>
</feature>
<dbReference type="Gene3D" id="3.50.30.10">
    <property type="entry name" value="Phosphohistidine domain"/>
    <property type="match status" value="1"/>
</dbReference>
<dbReference type="InterPro" id="IPR011037">
    <property type="entry name" value="Pyrv_Knase-like_insert_dom_sf"/>
</dbReference>
<dbReference type="InterPro" id="IPR015795">
    <property type="entry name" value="Pyrv_Knase_C"/>
</dbReference>
<reference evidence="23 25" key="2">
    <citation type="submission" date="2022-03" db="EMBL/GenBank/DDBJ databases">
        <title>Metagenome-assembled genomes from swine fecal metagenomes.</title>
        <authorList>
            <person name="Holman D.B."/>
            <person name="Kommadath A."/>
        </authorList>
    </citation>
    <scope>NUCLEOTIDE SEQUENCE [LARGE SCALE GENOMIC DNA]</scope>
    <source>
        <strain evidence="23">SUG147</strain>
    </source>
</reference>
<dbReference type="AlphaFoldDB" id="R6TQ66"/>
<evidence type="ECO:0000256" key="16">
    <source>
        <dbReference type="ARBA" id="ARBA00023317"/>
    </source>
</evidence>
<evidence type="ECO:0000313" key="22">
    <source>
        <dbReference type="EMBL" id="CDC70006.1"/>
    </source>
</evidence>
<evidence type="ECO:0000256" key="1">
    <source>
        <dbReference type="ARBA" id="ARBA00001946"/>
    </source>
</evidence>
<dbReference type="EMBL" id="JALEMU010000017">
    <property type="protein sequence ID" value="MCI5754816.1"/>
    <property type="molecule type" value="Genomic_DNA"/>
</dbReference>
<evidence type="ECO:0000313" key="23">
    <source>
        <dbReference type="EMBL" id="MCI5754816.1"/>
    </source>
</evidence>
<dbReference type="InterPro" id="IPR015813">
    <property type="entry name" value="Pyrv/PenolPyrv_kinase-like_dom"/>
</dbReference>
<gene>
    <name evidence="23" type="primary">pyk</name>
    <name evidence="22" type="ORF">BN580_00653</name>
    <name evidence="23" type="ORF">MR241_00795</name>
</gene>
<organism evidence="22 24">
    <name type="scientific">Candidatus Colimorpha enterica</name>
    <dbReference type="NCBI Taxonomy" id="3083063"/>
    <lineage>
        <taxon>Bacteria</taxon>
        <taxon>Pseudomonadati</taxon>
        <taxon>Bacteroidota</taxon>
        <taxon>Bacteroidia</taxon>
        <taxon>Bacteroidales</taxon>
        <taxon>Candidatus Colimorpha</taxon>
    </lineage>
</organism>
<keyword evidence="9" id="KW-0479">Metal-binding</keyword>
<dbReference type="EMBL" id="CBFW010000018">
    <property type="protein sequence ID" value="CDC70006.1"/>
    <property type="molecule type" value="Genomic_DNA"/>
</dbReference>
<feature type="domain" description="PEP-utilising enzyme mobile" evidence="20">
    <location>
        <begin position="506"/>
        <end position="574"/>
    </location>
</feature>
<feature type="domain" description="Pyruvate kinase C-terminal" evidence="21">
    <location>
        <begin position="356"/>
        <end position="469"/>
    </location>
</feature>
<dbReference type="GO" id="GO:0016301">
    <property type="term" value="F:kinase activity"/>
    <property type="evidence" value="ECO:0007669"/>
    <property type="project" value="UniProtKB-KW"/>
</dbReference>
<dbReference type="Proteomes" id="UP001139365">
    <property type="component" value="Unassembled WGS sequence"/>
</dbReference>
<evidence type="ECO:0000259" key="21">
    <source>
        <dbReference type="Pfam" id="PF02887"/>
    </source>
</evidence>
<dbReference type="GO" id="GO:0004743">
    <property type="term" value="F:pyruvate kinase activity"/>
    <property type="evidence" value="ECO:0007669"/>
    <property type="project" value="UniProtKB-UniRule"/>
</dbReference>
<dbReference type="EC" id="2.7.1.40" evidence="6 17"/>
<dbReference type="UniPathway" id="UPA00109">
    <property type="reaction ID" value="UER00188"/>
</dbReference>
<protein>
    <recommendedName>
        <fullName evidence="7 17">Pyruvate kinase</fullName>
        <ecNumber evidence="6 17">2.7.1.40</ecNumber>
    </recommendedName>
</protein>
<dbReference type="InterPro" id="IPR036918">
    <property type="entry name" value="Pyrv_Knase_C_sf"/>
</dbReference>
<evidence type="ECO:0000256" key="10">
    <source>
        <dbReference type="ARBA" id="ARBA00022741"/>
    </source>
</evidence>
<dbReference type="SUPFAM" id="SSF52009">
    <property type="entry name" value="Phosphohistidine domain"/>
    <property type="match status" value="1"/>
</dbReference>
<accession>R6TQ66</accession>
<proteinExistence type="inferred from homology"/>
<evidence type="ECO:0000256" key="7">
    <source>
        <dbReference type="ARBA" id="ARBA00018587"/>
    </source>
</evidence>
<dbReference type="SUPFAM" id="SSF51621">
    <property type="entry name" value="Phosphoenolpyruvate/pyruvate domain"/>
    <property type="match status" value="1"/>
</dbReference>
<evidence type="ECO:0000259" key="19">
    <source>
        <dbReference type="Pfam" id="PF00224"/>
    </source>
</evidence>
<dbReference type="InterPro" id="IPR015806">
    <property type="entry name" value="Pyrv_Knase_insert_dom_sf"/>
</dbReference>
<keyword evidence="11 18" id="KW-0418">Kinase</keyword>
<evidence type="ECO:0000256" key="6">
    <source>
        <dbReference type="ARBA" id="ARBA00012142"/>
    </source>
</evidence>
<dbReference type="InterPro" id="IPR008279">
    <property type="entry name" value="PEP-util_enz_mobile_dom"/>
</dbReference>
<dbReference type="GO" id="GO:0005524">
    <property type="term" value="F:ATP binding"/>
    <property type="evidence" value="ECO:0007669"/>
    <property type="project" value="UniProtKB-KW"/>
</dbReference>
<evidence type="ECO:0000256" key="8">
    <source>
        <dbReference type="ARBA" id="ARBA00022679"/>
    </source>
</evidence>
<keyword evidence="13 18" id="KW-0460">Magnesium</keyword>
<evidence type="ECO:0000313" key="24">
    <source>
        <dbReference type="Proteomes" id="UP000017938"/>
    </source>
</evidence>
<dbReference type="SUPFAM" id="SSF50800">
    <property type="entry name" value="PK beta-barrel domain-like"/>
    <property type="match status" value="1"/>
</dbReference>
<keyword evidence="10" id="KW-0547">Nucleotide-binding</keyword>
<comment type="similarity">
    <text evidence="4">In the C-terminal section; belongs to the PEP-utilizing enzyme family.</text>
</comment>
<evidence type="ECO:0000256" key="15">
    <source>
        <dbReference type="ARBA" id="ARBA00023152"/>
    </source>
</evidence>
<comment type="cofactor">
    <cofactor evidence="2">
        <name>K(+)</name>
        <dbReference type="ChEBI" id="CHEBI:29103"/>
    </cofactor>
</comment>
<evidence type="ECO:0000256" key="12">
    <source>
        <dbReference type="ARBA" id="ARBA00022840"/>
    </source>
</evidence>
<comment type="pathway">
    <text evidence="3 18">Carbohydrate degradation; glycolysis; pyruvate from D-glyceraldehyde 3-phosphate: step 5/5.</text>
</comment>
<sequence length="584" mass="63261">MRKTKIICTLGPASDTEEVIKELILAGMDVARINFSHGEYSEHKHKADTVKKLRAELGVHTALLLDTKGPEIRLKTFENGKAVLAAGAPFSLYMDGRPGNEKGVSITYTGLWRDVSRGSRILVDDGLIELTVESVSEREIKCTVKNGGTLSNRKGINVPGVRLSIPFLSEKDKADIAFGVKEDFDFIAASFTQCADDIRKIRDELDKNGSHGIRIIAKIENSAGVENIDEILNEADGIMVARGDLGAEVPMENIPVIQKQLISKCYNAGKQVITATQMLESMTHNPRPTRAEITDVANAIYDGTSATMLSGETAMGEYPIEAVRRMATIALRTESDIDYKKRFFDCRFGGFGNVTDAISHATCTTAHDLGAKAIITVTVSGFTARLLSRFRPQTDIIACSPDPKACRHMNMSWGVIPMLIDKVEESSEKLLSTAVDNVYRAGYVNYGDLVVVTAGLPLGIPGTTNMLKVQMVGDVLLAGKGIVEQSVCGQLCVCTNEDEALEKGRSGDIIVVPFASDRIISVLRHASAIICERGGDDSYAAIVGKTLNIPVIIAENATKILKSGTTVTVDGRRGMVYCNERKPD</sequence>
<evidence type="ECO:0000259" key="20">
    <source>
        <dbReference type="Pfam" id="PF00391"/>
    </source>
</evidence>
<dbReference type="STRING" id="1263015.BN580_00653"/>
<reference evidence="22" key="1">
    <citation type="submission" date="2012-11" db="EMBL/GenBank/DDBJ databases">
        <title>Dependencies among metagenomic species, viruses, plasmids and units of genetic variation.</title>
        <authorList>
            <person name="Nielsen H.B."/>
            <person name="Almeida M."/>
            <person name="Juncker A.S."/>
            <person name="Rasmussen S."/>
            <person name="Li J."/>
            <person name="Sunagawa S."/>
            <person name="Plichta D."/>
            <person name="Gautier L."/>
            <person name="Le Chatelier E."/>
            <person name="Peletier E."/>
            <person name="Bonde I."/>
            <person name="Nielsen T."/>
            <person name="Manichanh C."/>
            <person name="Arumugam M."/>
            <person name="Batto J."/>
            <person name="Santos M.B.Q.D."/>
            <person name="Blom N."/>
            <person name="Borruel N."/>
            <person name="Burgdorf K.S."/>
            <person name="Boumezbeur F."/>
            <person name="Casellas F."/>
            <person name="Dore J."/>
            <person name="Guarner F."/>
            <person name="Hansen T."/>
            <person name="Hildebrand F."/>
            <person name="Kaas R.S."/>
            <person name="Kennedy S."/>
            <person name="Kristiansen K."/>
            <person name="Kultima J.R."/>
            <person name="Leonard P."/>
            <person name="Levenez F."/>
            <person name="Lund O."/>
            <person name="Moumen B."/>
            <person name="Le Paslier D."/>
            <person name="Pons N."/>
            <person name="Pedersen O."/>
            <person name="Prifti E."/>
            <person name="Qin J."/>
            <person name="Raes J."/>
            <person name="Tap J."/>
            <person name="Tims S."/>
            <person name="Ussery D.W."/>
            <person name="Yamada T."/>
            <person name="MetaHit consortium"/>
            <person name="Renault P."/>
            <person name="Sicheritz-Ponten T."/>
            <person name="Bork P."/>
            <person name="Wang J."/>
            <person name="Brunak S."/>
            <person name="Ehrlich S.D."/>
        </authorList>
    </citation>
    <scope>NUCLEOTIDE SEQUENCE [LARGE SCALE GENOMIC DNA]</scope>
</reference>
<dbReference type="GO" id="GO:0030955">
    <property type="term" value="F:potassium ion binding"/>
    <property type="evidence" value="ECO:0007669"/>
    <property type="project" value="UniProtKB-UniRule"/>
</dbReference>
<comment type="cofactor">
    <cofactor evidence="1">
        <name>Mg(2+)</name>
        <dbReference type="ChEBI" id="CHEBI:18420"/>
    </cofactor>
</comment>
<evidence type="ECO:0000256" key="13">
    <source>
        <dbReference type="ARBA" id="ARBA00022842"/>
    </source>
</evidence>
<name>R6TQ66_9BACT</name>
<dbReference type="Pfam" id="PF00391">
    <property type="entry name" value="PEP-utilizers"/>
    <property type="match status" value="1"/>
</dbReference>
<evidence type="ECO:0000256" key="3">
    <source>
        <dbReference type="ARBA" id="ARBA00004997"/>
    </source>
</evidence>